<accession>A0A1F5GPS7</accession>
<proteinExistence type="predicted"/>
<evidence type="ECO:0000313" key="2">
    <source>
        <dbReference type="Proteomes" id="UP000178336"/>
    </source>
</evidence>
<gene>
    <name evidence="1" type="ORF">A3A48_02175</name>
</gene>
<name>A0A1F5GPS7_9BACT</name>
<dbReference type="AlphaFoldDB" id="A0A1F5GPS7"/>
<sequence length="95" mass="11057">MKGERNLIIGLPDEMVDLSGLLASVKASLRSDPAHTDLWSFRRQLKVYSWKMQVEVISTKLDSVISQRKRERLITERAFLQQRIKAEKEFVVNKV</sequence>
<comment type="caution">
    <text evidence="1">The sequence shown here is derived from an EMBL/GenBank/DDBJ whole genome shotgun (WGS) entry which is preliminary data.</text>
</comment>
<organism evidence="1 2">
    <name type="scientific">Candidatus Curtissbacteria bacterium RIFCSPLOWO2_01_FULL_37_9</name>
    <dbReference type="NCBI Taxonomy" id="1797724"/>
    <lineage>
        <taxon>Bacteria</taxon>
        <taxon>Candidatus Curtissiibacteriota</taxon>
    </lineage>
</organism>
<evidence type="ECO:0000313" key="1">
    <source>
        <dbReference type="EMBL" id="OGD93819.1"/>
    </source>
</evidence>
<protein>
    <submittedName>
        <fullName evidence="1">Uncharacterized protein</fullName>
    </submittedName>
</protein>
<dbReference type="EMBL" id="MFBN01000058">
    <property type="protein sequence ID" value="OGD93819.1"/>
    <property type="molecule type" value="Genomic_DNA"/>
</dbReference>
<dbReference type="Proteomes" id="UP000178336">
    <property type="component" value="Unassembled WGS sequence"/>
</dbReference>
<reference evidence="1 2" key="1">
    <citation type="journal article" date="2016" name="Nat. Commun.">
        <title>Thousands of microbial genomes shed light on interconnected biogeochemical processes in an aquifer system.</title>
        <authorList>
            <person name="Anantharaman K."/>
            <person name="Brown C.T."/>
            <person name="Hug L.A."/>
            <person name="Sharon I."/>
            <person name="Castelle C.J."/>
            <person name="Probst A.J."/>
            <person name="Thomas B.C."/>
            <person name="Singh A."/>
            <person name="Wilkins M.J."/>
            <person name="Karaoz U."/>
            <person name="Brodie E.L."/>
            <person name="Williams K.H."/>
            <person name="Hubbard S.S."/>
            <person name="Banfield J.F."/>
        </authorList>
    </citation>
    <scope>NUCLEOTIDE SEQUENCE [LARGE SCALE GENOMIC DNA]</scope>
</reference>